<keyword evidence="1" id="KW-0472">Membrane</keyword>
<dbReference type="EMBL" id="ML121542">
    <property type="protein sequence ID" value="RPB24385.1"/>
    <property type="molecule type" value="Genomic_DNA"/>
</dbReference>
<dbReference type="AlphaFoldDB" id="A0A3N4M267"/>
<protein>
    <submittedName>
        <fullName evidence="2">Uncharacterized protein</fullName>
    </submittedName>
</protein>
<reference evidence="2 3" key="1">
    <citation type="journal article" date="2018" name="Nat. Ecol. Evol.">
        <title>Pezizomycetes genomes reveal the molecular basis of ectomycorrhizal truffle lifestyle.</title>
        <authorList>
            <person name="Murat C."/>
            <person name="Payen T."/>
            <person name="Noel B."/>
            <person name="Kuo A."/>
            <person name="Morin E."/>
            <person name="Chen J."/>
            <person name="Kohler A."/>
            <person name="Krizsan K."/>
            <person name="Balestrini R."/>
            <person name="Da Silva C."/>
            <person name="Montanini B."/>
            <person name="Hainaut M."/>
            <person name="Levati E."/>
            <person name="Barry K.W."/>
            <person name="Belfiori B."/>
            <person name="Cichocki N."/>
            <person name="Clum A."/>
            <person name="Dockter R.B."/>
            <person name="Fauchery L."/>
            <person name="Guy J."/>
            <person name="Iotti M."/>
            <person name="Le Tacon F."/>
            <person name="Lindquist E.A."/>
            <person name="Lipzen A."/>
            <person name="Malagnac F."/>
            <person name="Mello A."/>
            <person name="Molinier V."/>
            <person name="Miyauchi S."/>
            <person name="Poulain J."/>
            <person name="Riccioni C."/>
            <person name="Rubini A."/>
            <person name="Sitrit Y."/>
            <person name="Splivallo R."/>
            <person name="Traeger S."/>
            <person name="Wang M."/>
            <person name="Zifcakova L."/>
            <person name="Wipf D."/>
            <person name="Zambonelli A."/>
            <person name="Paolocci F."/>
            <person name="Nowrousian M."/>
            <person name="Ottonello S."/>
            <person name="Baldrian P."/>
            <person name="Spatafora J.W."/>
            <person name="Henrissat B."/>
            <person name="Nagy L.G."/>
            <person name="Aury J.M."/>
            <person name="Wincker P."/>
            <person name="Grigoriev I.V."/>
            <person name="Bonfante P."/>
            <person name="Martin F.M."/>
        </authorList>
    </citation>
    <scope>NUCLEOTIDE SEQUENCE [LARGE SCALE GENOMIC DNA]</scope>
    <source>
        <strain evidence="2 3">ATCC MYA-4762</strain>
    </source>
</reference>
<organism evidence="2 3">
    <name type="scientific">Terfezia boudieri ATCC MYA-4762</name>
    <dbReference type="NCBI Taxonomy" id="1051890"/>
    <lineage>
        <taxon>Eukaryota</taxon>
        <taxon>Fungi</taxon>
        <taxon>Dikarya</taxon>
        <taxon>Ascomycota</taxon>
        <taxon>Pezizomycotina</taxon>
        <taxon>Pezizomycetes</taxon>
        <taxon>Pezizales</taxon>
        <taxon>Pezizaceae</taxon>
        <taxon>Terfezia</taxon>
    </lineage>
</organism>
<keyword evidence="3" id="KW-1185">Reference proteome</keyword>
<gene>
    <name evidence="2" type="ORF">L211DRAFT_196170</name>
</gene>
<feature type="transmembrane region" description="Helical" evidence="1">
    <location>
        <begin position="15"/>
        <end position="48"/>
    </location>
</feature>
<evidence type="ECO:0000256" key="1">
    <source>
        <dbReference type="SAM" id="Phobius"/>
    </source>
</evidence>
<proteinExistence type="predicted"/>
<accession>A0A3N4M267</accession>
<dbReference type="Proteomes" id="UP000267821">
    <property type="component" value="Unassembled WGS sequence"/>
</dbReference>
<dbReference type="InParanoid" id="A0A3N4M267"/>
<evidence type="ECO:0000313" key="3">
    <source>
        <dbReference type="Proteomes" id="UP000267821"/>
    </source>
</evidence>
<keyword evidence="1" id="KW-0812">Transmembrane</keyword>
<name>A0A3N4M267_9PEZI</name>
<keyword evidence="1" id="KW-1133">Transmembrane helix</keyword>
<sequence>MPCQLSNPACQCKGVVLFICTLVVLVRVFCAHSARLGSFALTALAWVFTQGRSLCSRRGFLPKAGVFAQGGGLCPRRGFFTQGGGLCARRGFLLKAGVFAQGRGSLPKAGVFVQGGVFELSELKRGL</sequence>
<evidence type="ECO:0000313" key="2">
    <source>
        <dbReference type="EMBL" id="RPB24385.1"/>
    </source>
</evidence>